<dbReference type="PANTHER" id="PTHR36150:SF1">
    <property type="entry name" value="DNA GYRASE INHIBITOR YACG"/>
    <property type="match status" value="1"/>
</dbReference>
<evidence type="ECO:0000256" key="3">
    <source>
        <dbReference type="HAMAP-Rule" id="MF_00649"/>
    </source>
</evidence>
<dbReference type="Gene3D" id="3.30.50.10">
    <property type="entry name" value="Erythroid Transcription Factor GATA-1, subunit A"/>
    <property type="match status" value="1"/>
</dbReference>
<dbReference type="PANTHER" id="PTHR36150">
    <property type="entry name" value="DNA GYRASE INHIBITOR YACG"/>
    <property type="match status" value="1"/>
</dbReference>
<evidence type="ECO:0000313" key="5">
    <source>
        <dbReference type="Proteomes" id="UP001226762"/>
    </source>
</evidence>
<dbReference type="InterPro" id="IPR013088">
    <property type="entry name" value="Znf_NHR/GATA"/>
</dbReference>
<reference evidence="4" key="1">
    <citation type="submission" date="2022-07" db="EMBL/GenBank/DDBJ databases">
        <authorList>
            <person name="Otstavnykh N."/>
            <person name="Isaeva M."/>
            <person name="Bystritskaya E."/>
        </authorList>
    </citation>
    <scope>NUCLEOTIDE SEQUENCE</scope>
    <source>
        <strain evidence="4">KCTC 52189</strain>
    </source>
</reference>
<comment type="cofactor">
    <cofactor evidence="3">
        <name>Zn(2+)</name>
        <dbReference type="ChEBI" id="CHEBI:29105"/>
    </cofactor>
    <text evidence="3">Binds 1 zinc ion.</text>
</comment>
<keyword evidence="1 3" id="KW-0479">Metal-binding</keyword>
<name>A0AAE3WED5_9RHOB</name>
<comment type="similarity">
    <text evidence="3">Belongs to the DNA gyrase inhibitor YacG family.</text>
</comment>
<evidence type="ECO:0000256" key="2">
    <source>
        <dbReference type="ARBA" id="ARBA00022833"/>
    </source>
</evidence>
<sequence>MTCPICSSETDPKYRPFCSRRCADIDLGRWMRGGYAIPSTAPEDVEDALEELKNALTETETKPH</sequence>
<feature type="binding site" evidence="3">
    <location>
        <position position="3"/>
    </location>
    <ligand>
        <name>Zn(2+)</name>
        <dbReference type="ChEBI" id="CHEBI:29105"/>
    </ligand>
</feature>
<evidence type="ECO:0000256" key="1">
    <source>
        <dbReference type="ARBA" id="ARBA00022723"/>
    </source>
</evidence>
<feature type="binding site" evidence="3">
    <location>
        <position position="6"/>
    </location>
    <ligand>
        <name>Zn(2+)</name>
        <dbReference type="ChEBI" id="CHEBI:29105"/>
    </ligand>
</feature>
<gene>
    <name evidence="3" type="primary">yacG</name>
    <name evidence="4" type="ORF">NO357_14855</name>
</gene>
<dbReference type="Proteomes" id="UP001226762">
    <property type="component" value="Unassembled WGS sequence"/>
</dbReference>
<dbReference type="GO" id="GO:0008657">
    <property type="term" value="F:DNA topoisomerase type II (double strand cut, ATP-hydrolyzing) inhibitor activity"/>
    <property type="evidence" value="ECO:0007669"/>
    <property type="project" value="UniProtKB-UniRule"/>
</dbReference>
<comment type="subunit">
    <text evidence="3">Interacts with GyrB.</text>
</comment>
<dbReference type="AlphaFoldDB" id="A0AAE3WED5"/>
<keyword evidence="2 3" id="KW-0862">Zinc</keyword>
<comment type="caution">
    <text evidence="4">The sequence shown here is derived from an EMBL/GenBank/DDBJ whole genome shotgun (WGS) entry which is preliminary data.</text>
</comment>
<dbReference type="HAMAP" id="MF_00649">
    <property type="entry name" value="DNA_gyrase_inhibitor_YacG"/>
    <property type="match status" value="1"/>
</dbReference>
<feature type="binding site" evidence="3">
    <location>
        <position position="18"/>
    </location>
    <ligand>
        <name>Zn(2+)</name>
        <dbReference type="ChEBI" id="CHEBI:29105"/>
    </ligand>
</feature>
<dbReference type="Pfam" id="PF03884">
    <property type="entry name" value="YacG"/>
    <property type="match status" value="1"/>
</dbReference>
<dbReference type="GO" id="GO:0008270">
    <property type="term" value="F:zinc ion binding"/>
    <property type="evidence" value="ECO:0007669"/>
    <property type="project" value="UniProtKB-UniRule"/>
</dbReference>
<reference evidence="4" key="2">
    <citation type="submission" date="2023-02" db="EMBL/GenBank/DDBJ databases">
        <title>'Rhodoalgimonas zhirmunskyi' gen. nov., isolated from a red alga.</title>
        <authorList>
            <person name="Nedashkovskaya O.I."/>
            <person name="Otstavnykh N.Y."/>
            <person name="Bystritskaya E.P."/>
            <person name="Balabanova L.A."/>
            <person name="Isaeva M.P."/>
        </authorList>
    </citation>
    <scope>NUCLEOTIDE SEQUENCE</scope>
    <source>
        <strain evidence="4">KCTC 52189</strain>
    </source>
</reference>
<dbReference type="RefSeq" id="WP_306736468.1">
    <property type="nucleotide sequence ID" value="NZ_JANHAX010000004.1"/>
</dbReference>
<dbReference type="GO" id="GO:0006355">
    <property type="term" value="P:regulation of DNA-templated transcription"/>
    <property type="evidence" value="ECO:0007669"/>
    <property type="project" value="InterPro"/>
</dbReference>
<organism evidence="4 5">
    <name type="scientific">Marimonas arenosa</name>
    <dbReference type="NCBI Taxonomy" id="1795305"/>
    <lineage>
        <taxon>Bacteria</taxon>
        <taxon>Pseudomonadati</taxon>
        <taxon>Pseudomonadota</taxon>
        <taxon>Alphaproteobacteria</taxon>
        <taxon>Rhodobacterales</taxon>
        <taxon>Paracoccaceae</taxon>
        <taxon>Marimonas</taxon>
    </lineage>
</organism>
<comment type="function">
    <text evidence="3">Inhibits all the catalytic activities of DNA gyrase by preventing its interaction with DNA. Acts by binding directly to the C-terminal domain of GyrB, which probably disrupts DNA binding by the gyrase.</text>
</comment>
<evidence type="ECO:0000313" key="4">
    <source>
        <dbReference type="EMBL" id="MDQ2091182.1"/>
    </source>
</evidence>
<feature type="binding site" evidence="3">
    <location>
        <position position="22"/>
    </location>
    <ligand>
        <name>Zn(2+)</name>
        <dbReference type="ChEBI" id="CHEBI:29105"/>
    </ligand>
</feature>
<dbReference type="SUPFAM" id="SSF57716">
    <property type="entry name" value="Glucocorticoid receptor-like (DNA-binding domain)"/>
    <property type="match status" value="1"/>
</dbReference>
<dbReference type="EMBL" id="JANHAX010000004">
    <property type="protein sequence ID" value="MDQ2091182.1"/>
    <property type="molecule type" value="Genomic_DNA"/>
</dbReference>
<proteinExistence type="inferred from homology"/>
<protein>
    <recommendedName>
        <fullName evidence="3">DNA gyrase inhibitor YacG</fullName>
    </recommendedName>
</protein>
<dbReference type="InterPro" id="IPR005584">
    <property type="entry name" value="DNA_gyrase_inhibitor_YacG"/>
</dbReference>
<keyword evidence="5" id="KW-1185">Reference proteome</keyword>
<accession>A0AAE3WED5</accession>